<name>A0A9W7SZR2_9PEZI</name>
<proteinExistence type="predicted"/>
<reference evidence="2 3" key="1">
    <citation type="journal article" date="2018" name="IMA Fungus">
        <title>IMA Genome-F 10: Nine draft genome sequences of Claviceps purpurea s.lat., including C. arundinis, C. humidiphila, and C. cf. spartinae, pseudomolecules for the pitch canker pathogen Fusarium circinatum, draft genome of Davidsoniella eucalypti, Grosmannia galeiformis, Quambalaria eucalypti, and Teratosphaeria destructans.</title>
        <authorList>
            <person name="Wingfield B.D."/>
            <person name="Liu M."/>
            <person name="Nguyen H.D."/>
            <person name="Lane F.A."/>
            <person name="Morgan S.W."/>
            <person name="De Vos L."/>
            <person name="Wilken P.M."/>
            <person name="Duong T.A."/>
            <person name="Aylward J."/>
            <person name="Coetzee M.P."/>
            <person name="Dadej K."/>
            <person name="De Beer Z.W."/>
            <person name="Findlay W."/>
            <person name="Havenga M."/>
            <person name="Kolarik M."/>
            <person name="Menzies J.G."/>
            <person name="Naidoo K."/>
            <person name="Pochopski O."/>
            <person name="Shoukouhi P."/>
            <person name="Santana Q.C."/>
            <person name="Seifert K.A."/>
            <person name="Soal N."/>
            <person name="Steenkamp E.T."/>
            <person name="Tatham C.T."/>
            <person name="van der Nest M.A."/>
            <person name="Wingfield M.J."/>
        </authorList>
    </citation>
    <scope>NUCLEOTIDE SEQUENCE [LARGE SCALE GENOMIC DNA]</scope>
    <source>
        <strain evidence="2">CMW44962</strain>
    </source>
</reference>
<dbReference type="OrthoDB" id="39659at2759"/>
<evidence type="ECO:0000256" key="1">
    <source>
        <dbReference type="SAM" id="Phobius"/>
    </source>
</evidence>
<dbReference type="InterPro" id="IPR019531">
    <property type="entry name" value="Pmp4"/>
</dbReference>
<dbReference type="Pfam" id="PF02466">
    <property type="entry name" value="Tim17"/>
    <property type="match status" value="1"/>
</dbReference>
<comment type="caution">
    <text evidence="2">The sequence shown here is derived from an EMBL/GenBank/DDBJ whole genome shotgun (WGS) entry which is preliminary data.</text>
</comment>
<evidence type="ECO:0000313" key="2">
    <source>
        <dbReference type="EMBL" id="KAH9844649.1"/>
    </source>
</evidence>
<dbReference type="GO" id="GO:0005778">
    <property type="term" value="C:peroxisomal membrane"/>
    <property type="evidence" value="ECO:0007669"/>
    <property type="project" value="TreeGrafter"/>
</dbReference>
<dbReference type="AlphaFoldDB" id="A0A9W7SZR2"/>
<dbReference type="PANTHER" id="PTHR15460:SF3">
    <property type="entry name" value="PEROXISOMAL MEMBRANE PROTEIN 4"/>
    <property type="match status" value="1"/>
</dbReference>
<keyword evidence="3" id="KW-1185">Reference proteome</keyword>
<dbReference type="EMBL" id="RIBY02000258">
    <property type="protein sequence ID" value="KAH9844649.1"/>
    <property type="molecule type" value="Genomic_DNA"/>
</dbReference>
<protein>
    <submittedName>
        <fullName evidence="2">Peroxisomal membrane protein</fullName>
    </submittedName>
</protein>
<sequence>MDNFKALQDTFEKIILDPKYHDPLVLVKSIRNGLVYGTKVRFPHALVMVFLFRSGTLRQKIWLIFKATRQHATNLAKFALLYKSGMLLLKGVNGGKEESIHTFLAGLVGGYWTFGHGRAGASSVNQQIVIYVFARVCLALAKLAVQPPGDNSLVGGSYGGHGGKGLFGFNEDQLALIRKNAWPVFASVSWASVMWLFRWYPETLQPSLRSSMTYMYVDIVYFIFTAALILLWAFAGSVMWPSLTQRLTDSFPFPRYANADKWSDTRTFLLHNK</sequence>
<dbReference type="PANTHER" id="PTHR15460">
    <property type="entry name" value="PEROXISOMAL MEMBRANE PROTEIN 4"/>
    <property type="match status" value="1"/>
</dbReference>
<keyword evidence="1" id="KW-1133">Transmembrane helix</keyword>
<reference evidence="2 3" key="2">
    <citation type="journal article" date="2021" name="Curr. Genet.">
        <title>Genetic response to nitrogen starvation in the aggressive Eucalyptus foliar pathogen Teratosphaeria destructans.</title>
        <authorList>
            <person name="Havenga M."/>
            <person name="Wingfield B.D."/>
            <person name="Wingfield M.J."/>
            <person name="Dreyer L.L."/>
            <person name="Roets F."/>
            <person name="Aylward J."/>
        </authorList>
    </citation>
    <scope>NUCLEOTIDE SEQUENCE [LARGE SCALE GENOMIC DNA]</scope>
    <source>
        <strain evidence="2">CMW44962</strain>
    </source>
</reference>
<organism evidence="2 3">
    <name type="scientific">Teratosphaeria destructans</name>
    <dbReference type="NCBI Taxonomy" id="418781"/>
    <lineage>
        <taxon>Eukaryota</taxon>
        <taxon>Fungi</taxon>
        <taxon>Dikarya</taxon>
        <taxon>Ascomycota</taxon>
        <taxon>Pezizomycotina</taxon>
        <taxon>Dothideomycetes</taxon>
        <taxon>Dothideomycetidae</taxon>
        <taxon>Mycosphaerellales</taxon>
        <taxon>Teratosphaeriaceae</taxon>
        <taxon>Teratosphaeria</taxon>
    </lineage>
</organism>
<dbReference type="Proteomes" id="UP001138500">
    <property type="component" value="Unassembled WGS sequence"/>
</dbReference>
<gene>
    <name evidence="2" type="ORF">Tdes44962_MAKER07185</name>
</gene>
<keyword evidence="1" id="KW-0472">Membrane</keyword>
<evidence type="ECO:0000313" key="3">
    <source>
        <dbReference type="Proteomes" id="UP001138500"/>
    </source>
</evidence>
<accession>A0A9W7SZR2</accession>
<feature type="transmembrane region" description="Helical" evidence="1">
    <location>
        <begin position="219"/>
        <end position="240"/>
    </location>
</feature>
<keyword evidence="1" id="KW-0812">Transmembrane</keyword>